<evidence type="ECO:0000256" key="1">
    <source>
        <dbReference type="SAM" id="Phobius"/>
    </source>
</evidence>
<protein>
    <submittedName>
        <fullName evidence="2">Uncharacterized protein</fullName>
    </submittedName>
</protein>
<reference evidence="2" key="1">
    <citation type="submission" date="2020-10" db="EMBL/GenBank/DDBJ databases">
        <authorList>
            <person name="Gilroy R."/>
        </authorList>
    </citation>
    <scope>NUCLEOTIDE SEQUENCE</scope>
    <source>
        <strain evidence="2">CHK165-10780</strain>
    </source>
</reference>
<evidence type="ECO:0000313" key="3">
    <source>
        <dbReference type="Proteomes" id="UP000886725"/>
    </source>
</evidence>
<sequence>MDVKTGKKLLFCMGLAIVGFTLIISGSSYALLNSTNMQNTTIANNLQIQYDEGNESAGDIVYLTVPYPISDMDAMQRKPYVFSVTNQTSTVKDYTISIIDDTAMASLENCDDCLLSDNYVKFSINQSSPKSLSDIEDGLLLKDQLGPNQTKTYELILWLDEYSDNSVFDKHFFKRLSVQ</sequence>
<accession>A0A9D1CKV2</accession>
<gene>
    <name evidence="2" type="ORF">IAC85_04125</name>
</gene>
<keyword evidence="1" id="KW-0812">Transmembrane</keyword>
<proteinExistence type="predicted"/>
<organism evidence="2 3">
    <name type="scientific">Candidatus Faecenecus gallistercoris</name>
    <dbReference type="NCBI Taxonomy" id="2840793"/>
    <lineage>
        <taxon>Bacteria</taxon>
        <taxon>Bacillati</taxon>
        <taxon>Bacillota</taxon>
        <taxon>Bacillota incertae sedis</taxon>
        <taxon>Candidatus Faecenecus</taxon>
    </lineage>
</organism>
<keyword evidence="1" id="KW-1133">Transmembrane helix</keyword>
<dbReference type="Proteomes" id="UP000886725">
    <property type="component" value="Unassembled WGS sequence"/>
</dbReference>
<name>A0A9D1CKV2_9FIRM</name>
<keyword evidence="1" id="KW-0472">Membrane</keyword>
<evidence type="ECO:0000313" key="2">
    <source>
        <dbReference type="EMBL" id="HIQ64908.1"/>
    </source>
</evidence>
<comment type="caution">
    <text evidence="2">The sequence shown here is derived from an EMBL/GenBank/DDBJ whole genome shotgun (WGS) entry which is preliminary data.</text>
</comment>
<dbReference type="EMBL" id="DVFU01000079">
    <property type="protein sequence ID" value="HIQ64908.1"/>
    <property type="molecule type" value="Genomic_DNA"/>
</dbReference>
<reference evidence="2" key="2">
    <citation type="journal article" date="2021" name="PeerJ">
        <title>Extensive microbial diversity within the chicken gut microbiome revealed by metagenomics and culture.</title>
        <authorList>
            <person name="Gilroy R."/>
            <person name="Ravi A."/>
            <person name="Getino M."/>
            <person name="Pursley I."/>
            <person name="Horton D.L."/>
            <person name="Alikhan N.F."/>
            <person name="Baker D."/>
            <person name="Gharbi K."/>
            <person name="Hall N."/>
            <person name="Watson M."/>
            <person name="Adriaenssens E.M."/>
            <person name="Foster-Nyarko E."/>
            <person name="Jarju S."/>
            <person name="Secka A."/>
            <person name="Antonio M."/>
            <person name="Oren A."/>
            <person name="Chaudhuri R.R."/>
            <person name="La Ragione R."/>
            <person name="Hildebrand F."/>
            <person name="Pallen M.J."/>
        </authorList>
    </citation>
    <scope>NUCLEOTIDE SEQUENCE</scope>
    <source>
        <strain evidence="2">CHK165-10780</strain>
    </source>
</reference>
<dbReference type="AlphaFoldDB" id="A0A9D1CKV2"/>
<feature type="transmembrane region" description="Helical" evidence="1">
    <location>
        <begin position="9"/>
        <end position="32"/>
    </location>
</feature>